<protein>
    <submittedName>
        <fullName evidence="1">Uncharacterized protein</fullName>
    </submittedName>
</protein>
<evidence type="ECO:0000313" key="1">
    <source>
        <dbReference type="EMBL" id="PHQ50545.1"/>
    </source>
</evidence>
<keyword evidence="2" id="KW-1185">Reference proteome</keyword>
<reference evidence="1 2" key="1">
    <citation type="journal article" date="2017" name="Biochemistry">
        <title>Identification of the Biosynthetic Pathway for the Antibiotic Bicyclomycin.</title>
        <authorList>
            <person name="Patteson J."/>
            <person name="Cai W."/>
            <person name="Johnson R.A."/>
            <person name="Santa Maria K."/>
            <person name="Li B."/>
        </authorList>
    </citation>
    <scope>NUCLEOTIDE SEQUENCE [LARGE SCALE GENOMIC DNA]</scope>
    <source>
        <strain evidence="1 2">ATCC 21532</strain>
    </source>
</reference>
<comment type="caution">
    <text evidence="1">The sequence shown here is derived from an EMBL/GenBank/DDBJ whole genome shotgun (WGS) entry which is preliminary data.</text>
</comment>
<dbReference type="AlphaFoldDB" id="A0A2G1XH47"/>
<name>A0A2G1XH47_STRCJ</name>
<dbReference type="Proteomes" id="UP000222531">
    <property type="component" value="Unassembled WGS sequence"/>
</dbReference>
<proteinExistence type="predicted"/>
<organism evidence="1 2">
    <name type="scientific">Streptomyces cinnamoneus</name>
    <name type="common">Streptoverticillium cinnamoneum</name>
    <dbReference type="NCBI Taxonomy" id="53446"/>
    <lineage>
        <taxon>Bacteria</taxon>
        <taxon>Bacillati</taxon>
        <taxon>Actinomycetota</taxon>
        <taxon>Actinomycetes</taxon>
        <taxon>Kitasatosporales</taxon>
        <taxon>Streptomycetaceae</taxon>
        <taxon>Streptomyces</taxon>
        <taxon>Streptomyces cinnamoneus group</taxon>
    </lineage>
</organism>
<dbReference type="EMBL" id="NHZO01000148">
    <property type="protein sequence ID" value="PHQ50545.1"/>
    <property type="molecule type" value="Genomic_DNA"/>
</dbReference>
<gene>
    <name evidence="1" type="ORF">BLA24_17155</name>
</gene>
<evidence type="ECO:0000313" key="2">
    <source>
        <dbReference type="Proteomes" id="UP000222531"/>
    </source>
</evidence>
<sequence length="71" mass="7330">MKGRHARDDSPIDLSHPARMVLALLALGLAAPGAILGRHVATGYLVAGNQAHTLDPAKATVVTVPDARPES</sequence>
<accession>A0A2G1XH47</accession>